<proteinExistence type="predicted"/>
<dbReference type="RefSeq" id="WP_011290662.1">
    <property type="nucleotide sequence ID" value="NZ_AOSG01000005.1"/>
</dbReference>
<dbReference type="EMBL" id="AOSG01000005">
    <property type="protein sequence ID" value="EOR72675.1"/>
    <property type="molecule type" value="Genomic_DNA"/>
</dbReference>
<evidence type="ECO:0000313" key="3">
    <source>
        <dbReference type="Proteomes" id="UP000014184"/>
    </source>
</evidence>
<reference evidence="2 3" key="1">
    <citation type="journal article" date="2013" name="Genome Announc.">
        <title>Draft Genome Sequence of the Lignocellulose Decomposer Thermobifida fusca Strain TM51.</title>
        <authorList>
            <person name="Toth A."/>
            <person name="Barna T."/>
            <person name="Nagy I."/>
            <person name="Horvath B."/>
            <person name="Nagy I."/>
            <person name="Tancsics A."/>
            <person name="Kriszt B."/>
            <person name="Baka E."/>
            <person name="Fekete C."/>
            <person name="Kukolya J."/>
        </authorList>
    </citation>
    <scope>NUCLEOTIDE SEQUENCE [LARGE SCALE GENOMIC DNA]</scope>
    <source>
        <strain evidence="2 3">TM51</strain>
    </source>
</reference>
<evidence type="ECO:0000259" key="1">
    <source>
        <dbReference type="Pfam" id="PF04149"/>
    </source>
</evidence>
<gene>
    <name evidence="2" type="ORF">TM51_01408</name>
</gene>
<dbReference type="Pfam" id="PF04149">
    <property type="entry name" value="DUF397"/>
    <property type="match status" value="1"/>
</dbReference>
<name>A0A9P2WRY3_THEFU</name>
<sequence length="60" mass="6901">MHSFHIEWRKSSFSQNENCVEVADLPGATAVRDTQHRDLMLLFPSAEWVAFVKAAKRDLL</sequence>
<dbReference type="AlphaFoldDB" id="A0A9P2WRY3"/>
<keyword evidence="3" id="KW-1185">Reference proteome</keyword>
<comment type="caution">
    <text evidence="2">The sequence shown here is derived from an EMBL/GenBank/DDBJ whole genome shotgun (WGS) entry which is preliminary data.</text>
</comment>
<organism evidence="2 3">
    <name type="scientific">Thermobifida fusca TM51</name>
    <dbReference type="NCBI Taxonomy" id="1169414"/>
    <lineage>
        <taxon>Bacteria</taxon>
        <taxon>Bacillati</taxon>
        <taxon>Actinomycetota</taxon>
        <taxon>Actinomycetes</taxon>
        <taxon>Streptosporangiales</taxon>
        <taxon>Nocardiopsidaceae</taxon>
        <taxon>Thermobifida</taxon>
    </lineage>
</organism>
<feature type="domain" description="DUF397" evidence="1">
    <location>
        <begin position="7"/>
        <end position="56"/>
    </location>
</feature>
<evidence type="ECO:0000313" key="2">
    <source>
        <dbReference type="EMBL" id="EOR72675.1"/>
    </source>
</evidence>
<protein>
    <recommendedName>
        <fullName evidence="1">DUF397 domain-containing protein</fullName>
    </recommendedName>
</protein>
<accession>A0A9P2WRY3</accession>
<dbReference type="InterPro" id="IPR007278">
    <property type="entry name" value="DUF397"/>
</dbReference>
<dbReference type="Proteomes" id="UP000014184">
    <property type="component" value="Unassembled WGS sequence"/>
</dbReference>